<keyword evidence="3" id="KW-1185">Reference proteome</keyword>
<protein>
    <submittedName>
        <fullName evidence="2">Helix-turn-helix domain-containing protein</fullName>
    </submittedName>
</protein>
<accession>A0ABD5Q572</accession>
<dbReference type="Pfam" id="PF24035">
    <property type="entry name" value="DUF7344"/>
    <property type="match status" value="1"/>
</dbReference>
<dbReference type="AlphaFoldDB" id="A0ABD5Q572"/>
<dbReference type="EMBL" id="JBHSHT010000002">
    <property type="protein sequence ID" value="MFC4825094.1"/>
    <property type="molecule type" value="Genomic_DNA"/>
</dbReference>
<sequence>MVTNPVRREILAILAREETMTRTELAAVLASDDNIPGQDARSFEISLHHNHLPKLEDGQYIEYDARTEDIVLWKDPQQIRSQLHD</sequence>
<organism evidence="2 3">
    <name type="scientific">Halorussus aquaticus</name>
    <dbReference type="NCBI Taxonomy" id="2953748"/>
    <lineage>
        <taxon>Archaea</taxon>
        <taxon>Methanobacteriati</taxon>
        <taxon>Methanobacteriota</taxon>
        <taxon>Stenosarchaea group</taxon>
        <taxon>Halobacteria</taxon>
        <taxon>Halobacteriales</taxon>
        <taxon>Haladaptataceae</taxon>
        <taxon>Halorussus</taxon>
    </lineage>
</organism>
<evidence type="ECO:0000313" key="2">
    <source>
        <dbReference type="EMBL" id="MFC4825094.1"/>
    </source>
</evidence>
<evidence type="ECO:0000259" key="1">
    <source>
        <dbReference type="Pfam" id="PF24035"/>
    </source>
</evidence>
<dbReference type="InterPro" id="IPR055768">
    <property type="entry name" value="DUF7344"/>
</dbReference>
<comment type="caution">
    <text evidence="2">The sequence shown here is derived from an EMBL/GenBank/DDBJ whole genome shotgun (WGS) entry which is preliminary data.</text>
</comment>
<reference evidence="2 3" key="1">
    <citation type="journal article" date="2019" name="Int. J. Syst. Evol. Microbiol.">
        <title>The Global Catalogue of Microorganisms (GCM) 10K type strain sequencing project: providing services to taxonomists for standard genome sequencing and annotation.</title>
        <authorList>
            <consortium name="The Broad Institute Genomics Platform"/>
            <consortium name="The Broad Institute Genome Sequencing Center for Infectious Disease"/>
            <person name="Wu L."/>
            <person name="Ma J."/>
        </authorList>
    </citation>
    <scope>NUCLEOTIDE SEQUENCE [LARGE SCALE GENOMIC DNA]</scope>
    <source>
        <strain evidence="2 3">XZYJ18</strain>
    </source>
</reference>
<feature type="domain" description="DUF7344" evidence="1">
    <location>
        <begin position="3"/>
        <end position="69"/>
    </location>
</feature>
<dbReference type="InterPro" id="IPR036388">
    <property type="entry name" value="WH-like_DNA-bd_sf"/>
</dbReference>
<dbReference type="GeneID" id="73044197"/>
<name>A0ABD5Q572_9EURY</name>
<dbReference type="RefSeq" id="WP_254269201.1">
    <property type="nucleotide sequence ID" value="NZ_CP100400.1"/>
</dbReference>
<evidence type="ECO:0000313" key="3">
    <source>
        <dbReference type="Proteomes" id="UP001595945"/>
    </source>
</evidence>
<dbReference type="Proteomes" id="UP001595945">
    <property type="component" value="Unassembled WGS sequence"/>
</dbReference>
<proteinExistence type="predicted"/>
<gene>
    <name evidence="2" type="ORF">ACFO9K_12585</name>
</gene>
<dbReference type="Gene3D" id="1.10.10.10">
    <property type="entry name" value="Winged helix-like DNA-binding domain superfamily/Winged helix DNA-binding domain"/>
    <property type="match status" value="1"/>
</dbReference>